<comment type="caution">
    <text evidence="4">The sequence shown here is derived from an EMBL/GenBank/DDBJ whole genome shotgun (WGS) entry which is preliminary data.</text>
</comment>
<gene>
    <name evidence="4" type="ORF">COO92_15420</name>
</gene>
<sequence length="298" mass="32476">MKVLVTGASGLIGPHACAALISAGHDVITCSRSEINAKASHHIVGDLLDAEFRKTVIRTEQPDGLLHLAWQTTHGHFWNAKDNPDWRDASIDLLNRFHDHGGKRATIAGSCAEYDWQNGTEKLGESANCLPATLYGQEKLRLAHHCLDLNTQGASIAWGRLFLLCGPHENPGRFVPAITNALLDDQSAKMSSGNQVRDFMHVADAGEAFAQVFEHNDFKGIVNIASGEGHSLLSVANLLRAIIGQGTLAPGSMPDRPDDPPFLVADITLLEQKIGFRPKYDLKAALKTCVDWWQAHEI</sequence>
<dbReference type="Pfam" id="PF01370">
    <property type="entry name" value="Epimerase"/>
    <property type="match status" value="1"/>
</dbReference>
<evidence type="ECO:0000313" key="4">
    <source>
        <dbReference type="EMBL" id="PKR57342.1"/>
    </source>
</evidence>
<evidence type="ECO:0000259" key="3">
    <source>
        <dbReference type="Pfam" id="PF01370"/>
    </source>
</evidence>
<dbReference type="Gene3D" id="3.40.50.720">
    <property type="entry name" value="NAD(P)-binding Rossmann-like Domain"/>
    <property type="match status" value="1"/>
</dbReference>
<reference evidence="4 5" key="1">
    <citation type="submission" date="2017-09" db="EMBL/GenBank/DDBJ databases">
        <title>Biodiversity and function of Thalassospira species in the particle-attached aromatic-hydrocarbon-degrading consortia from the surface seawater of the China South Sea.</title>
        <authorList>
            <person name="Dong C."/>
            <person name="Lai Q."/>
            <person name="Shao Z."/>
        </authorList>
    </citation>
    <scope>NUCLEOTIDE SEQUENCE [LARGE SCALE GENOMIC DNA]</scope>
    <source>
        <strain evidence="4 5">139Z-12</strain>
    </source>
</reference>
<proteinExistence type="inferred from homology"/>
<organism evidence="4 5">
    <name type="scientific">Thalassospira lohafexi</name>
    <dbReference type="NCBI Taxonomy" id="744227"/>
    <lineage>
        <taxon>Bacteria</taxon>
        <taxon>Pseudomonadati</taxon>
        <taxon>Pseudomonadota</taxon>
        <taxon>Alphaproteobacteria</taxon>
        <taxon>Rhodospirillales</taxon>
        <taxon>Thalassospiraceae</taxon>
        <taxon>Thalassospira</taxon>
    </lineage>
</organism>
<dbReference type="InterPro" id="IPR001509">
    <property type="entry name" value="Epimerase_deHydtase"/>
</dbReference>
<dbReference type="EMBL" id="NXGX01000006">
    <property type="protein sequence ID" value="PKR57342.1"/>
    <property type="molecule type" value="Genomic_DNA"/>
</dbReference>
<dbReference type="AlphaFoldDB" id="A0A2N3L3F1"/>
<dbReference type="RefSeq" id="WP_101303532.1">
    <property type="nucleotide sequence ID" value="NZ_NXGX01000006.1"/>
</dbReference>
<protein>
    <recommendedName>
        <fullName evidence="3">NAD-dependent epimerase/dehydratase domain-containing protein</fullName>
    </recommendedName>
</protein>
<evidence type="ECO:0000256" key="1">
    <source>
        <dbReference type="ARBA" id="ARBA00005125"/>
    </source>
</evidence>
<dbReference type="SUPFAM" id="SSF51735">
    <property type="entry name" value="NAD(P)-binding Rossmann-fold domains"/>
    <property type="match status" value="1"/>
</dbReference>
<dbReference type="PANTHER" id="PTHR43000">
    <property type="entry name" value="DTDP-D-GLUCOSE 4,6-DEHYDRATASE-RELATED"/>
    <property type="match status" value="1"/>
</dbReference>
<dbReference type="Proteomes" id="UP000233332">
    <property type="component" value="Unassembled WGS sequence"/>
</dbReference>
<evidence type="ECO:0000256" key="2">
    <source>
        <dbReference type="ARBA" id="ARBA00007637"/>
    </source>
</evidence>
<comment type="similarity">
    <text evidence="2">Belongs to the NAD(P)-dependent epimerase/dehydratase family.</text>
</comment>
<comment type="pathway">
    <text evidence="1">Bacterial outer membrane biogenesis; LPS O-antigen biosynthesis.</text>
</comment>
<accession>A0A2N3L3F1</accession>
<evidence type="ECO:0000313" key="5">
    <source>
        <dbReference type="Proteomes" id="UP000233332"/>
    </source>
</evidence>
<dbReference type="InterPro" id="IPR036291">
    <property type="entry name" value="NAD(P)-bd_dom_sf"/>
</dbReference>
<keyword evidence="5" id="KW-1185">Reference proteome</keyword>
<name>A0A2N3L3F1_9PROT</name>
<feature type="domain" description="NAD-dependent epimerase/dehydratase" evidence="3">
    <location>
        <begin position="3"/>
        <end position="225"/>
    </location>
</feature>